<feature type="region of interest" description="Disordered" evidence="1">
    <location>
        <begin position="836"/>
        <end position="866"/>
    </location>
</feature>
<dbReference type="EMBL" id="JH992966">
    <property type="protein sequence ID" value="EKX54805.1"/>
    <property type="molecule type" value="Genomic_DNA"/>
</dbReference>
<dbReference type="PaxDb" id="55529-EKX54805"/>
<feature type="compositionally biased region" description="Basic and acidic residues" evidence="1">
    <location>
        <begin position="172"/>
        <end position="181"/>
    </location>
</feature>
<gene>
    <name evidence="2" type="ORF">GUITHDRAFT_160524</name>
</gene>
<dbReference type="RefSeq" id="XP_005841785.1">
    <property type="nucleotide sequence ID" value="XM_005841728.1"/>
</dbReference>
<organism evidence="2">
    <name type="scientific">Guillardia theta (strain CCMP2712)</name>
    <name type="common">Cryptophyte</name>
    <dbReference type="NCBI Taxonomy" id="905079"/>
    <lineage>
        <taxon>Eukaryota</taxon>
        <taxon>Cryptophyceae</taxon>
        <taxon>Pyrenomonadales</taxon>
        <taxon>Geminigeraceae</taxon>
        <taxon>Guillardia</taxon>
    </lineage>
</organism>
<reference evidence="4" key="2">
    <citation type="submission" date="2012-11" db="EMBL/GenBank/DDBJ databases">
        <authorList>
            <person name="Kuo A."/>
            <person name="Curtis B.A."/>
            <person name="Tanifuji G."/>
            <person name="Burki F."/>
            <person name="Gruber A."/>
            <person name="Irimia M."/>
            <person name="Maruyama S."/>
            <person name="Arias M.C."/>
            <person name="Ball S.G."/>
            <person name="Gile G.H."/>
            <person name="Hirakawa Y."/>
            <person name="Hopkins J.F."/>
            <person name="Rensing S.A."/>
            <person name="Schmutz J."/>
            <person name="Symeonidi A."/>
            <person name="Elias M."/>
            <person name="Eveleigh R.J."/>
            <person name="Herman E.K."/>
            <person name="Klute M.J."/>
            <person name="Nakayama T."/>
            <person name="Obornik M."/>
            <person name="Reyes-Prieto A."/>
            <person name="Armbrust E.V."/>
            <person name="Aves S.J."/>
            <person name="Beiko R.G."/>
            <person name="Coutinho P."/>
            <person name="Dacks J.B."/>
            <person name="Durnford D.G."/>
            <person name="Fast N.M."/>
            <person name="Green B.R."/>
            <person name="Grisdale C."/>
            <person name="Hempe F."/>
            <person name="Henrissat B."/>
            <person name="Hoppner M.P."/>
            <person name="Ishida K.-I."/>
            <person name="Kim E."/>
            <person name="Koreny L."/>
            <person name="Kroth P.G."/>
            <person name="Liu Y."/>
            <person name="Malik S.-B."/>
            <person name="Maier U.G."/>
            <person name="McRose D."/>
            <person name="Mock T."/>
            <person name="Neilson J.A."/>
            <person name="Onodera N.T."/>
            <person name="Poole A.M."/>
            <person name="Pritham E.J."/>
            <person name="Richards T.A."/>
            <person name="Rocap G."/>
            <person name="Roy S.W."/>
            <person name="Sarai C."/>
            <person name="Schaack S."/>
            <person name="Shirato S."/>
            <person name="Slamovits C.H."/>
            <person name="Spencer D.F."/>
            <person name="Suzuki S."/>
            <person name="Worden A.Z."/>
            <person name="Zauner S."/>
            <person name="Barry K."/>
            <person name="Bell C."/>
            <person name="Bharti A.K."/>
            <person name="Crow J.A."/>
            <person name="Grimwood J."/>
            <person name="Kramer R."/>
            <person name="Lindquist E."/>
            <person name="Lucas S."/>
            <person name="Salamov A."/>
            <person name="McFadden G.I."/>
            <person name="Lane C.E."/>
            <person name="Keeling P.J."/>
            <person name="Gray M.W."/>
            <person name="Grigoriev I.V."/>
            <person name="Archibald J.M."/>
        </authorList>
    </citation>
    <scope>NUCLEOTIDE SEQUENCE</scope>
    <source>
        <strain evidence="4">CCMP2712</strain>
    </source>
</reference>
<name>L1K2Z8_GUITC</name>
<keyword evidence="4" id="KW-1185">Reference proteome</keyword>
<feature type="region of interest" description="Disordered" evidence="1">
    <location>
        <begin position="543"/>
        <end position="575"/>
    </location>
</feature>
<sequence length="1016" mass="108279">MANLPPPALKRNNSGGFEQRIARGPDVVDMPDHDASDKSSLPDSKGFRGAGRGSGPIPKSAGLAALSAGPPVPTPSTPVAAAQETPAVDTSRESAIAAARAKAAEDAIRKQKQLDAAARVQNSQAIIPTLPVSNSSSQRKLIEAAMEEAARKKKQLEMAARNQAAPTLESDQDSRMKDRILDPQSGDKGQFDNVKPDPSSMHKQLLMQAAEDAKRKQRQLEAAAKAQTYSAPISSNTNLVSNQQVASDPQIISSSDYDPYAEKQAKEKSAAQRKREEAMEEAQRKQRQLEAAALAQSILPSSKNLVLQKTFEAEEMARRQRHLEEAAELAARRQRQLAAAAHAQDSLLPGSLSRESSMTKNDMVMKPAPVPEKNAWATNKPLANSNVAQPPPNAWGVNTNAVVQGRDAAVPRDQPGVSWSKVAAGHNPNGSILNTDGPGVLDTSEDTEEVFCYGSNGVDQGGGDDGVPQSWEDSIPQPEPVRESAWKKPLKILGVETGRPNEESILGVNGEDFKQQQAALDFATGFGQVSGCDDLMPFELTCDLDGPGDKERNSGRPENPSGSSALSEDEGDSQSPSIALKMLLGIGQETAEIPVQNLDRKLPVWGKPGMRMDITLDPAVAQISAERPDGMPANSAWHGDGHTPVSQLQTSFQNLGKPTENDYGLSQHSSSGFFGSRQDMGLGASELHTPFSGTRQDMYSMPSTGSASSDTISWLSNQNQNVDWFSNVAPQRPSFSFQDNYNQQMETRSSAANAAPGSFGSYPSNTGMNGFDFHQGSMLGNSTSTFNSDPFSSSQRMGYGLGQVEHSGFQTFAQSDARSSRANGDSFLSAPSSFIVPSAHQPTGMQGGSNQRGPWDQQPAGYGYSSGFSSGGAGNLGGAQAGYDRGYMPSNMLPGEMNSRQYGGERLDQHGSSQNVLRLFGMAGGTADLRDEEPNLSGLAIGDEHLLKPEAFTRFQEPSGHGGLWGQGGPHGDNNFNFSKFFGGLAGNGEVQPMPSIPPSTGMMSLAEIEGKQFRT</sequence>
<reference evidence="3" key="3">
    <citation type="submission" date="2015-06" db="UniProtKB">
        <authorList>
            <consortium name="EnsemblProtists"/>
        </authorList>
    </citation>
    <scope>IDENTIFICATION</scope>
</reference>
<evidence type="ECO:0000313" key="2">
    <source>
        <dbReference type="EMBL" id="EKX54805.1"/>
    </source>
</evidence>
<accession>L1K2Z8</accession>
<dbReference type="GeneID" id="17311709"/>
<feature type="compositionally biased region" description="Basic and acidic residues" evidence="1">
    <location>
        <begin position="260"/>
        <end position="287"/>
    </location>
</feature>
<evidence type="ECO:0000313" key="4">
    <source>
        <dbReference type="Proteomes" id="UP000011087"/>
    </source>
</evidence>
<proteinExistence type="predicted"/>
<feature type="compositionally biased region" description="Polar residues" evidence="1">
    <location>
        <begin position="227"/>
        <end position="256"/>
    </location>
</feature>
<feature type="region of interest" description="Disordered" evidence="1">
    <location>
        <begin position="1"/>
        <end position="93"/>
    </location>
</feature>
<dbReference type="EnsemblProtists" id="EKX54805">
    <property type="protein sequence ID" value="EKX54805"/>
    <property type="gene ID" value="GUITHDRAFT_160524"/>
</dbReference>
<feature type="region of interest" description="Disordered" evidence="1">
    <location>
        <begin position="153"/>
        <end position="287"/>
    </location>
</feature>
<dbReference type="AlphaFoldDB" id="L1K2Z8"/>
<dbReference type="HOGENOM" id="CLU_296930_0_0_1"/>
<evidence type="ECO:0000313" key="3">
    <source>
        <dbReference type="EnsemblProtists" id="EKX54805"/>
    </source>
</evidence>
<protein>
    <submittedName>
        <fullName evidence="2 3">Uncharacterized protein</fullName>
    </submittedName>
</protein>
<reference evidence="2 4" key="1">
    <citation type="journal article" date="2012" name="Nature">
        <title>Algal genomes reveal evolutionary mosaicism and the fate of nucleomorphs.</title>
        <authorList>
            <consortium name="DOE Joint Genome Institute"/>
            <person name="Curtis B.A."/>
            <person name="Tanifuji G."/>
            <person name="Burki F."/>
            <person name="Gruber A."/>
            <person name="Irimia M."/>
            <person name="Maruyama S."/>
            <person name="Arias M.C."/>
            <person name="Ball S.G."/>
            <person name="Gile G.H."/>
            <person name="Hirakawa Y."/>
            <person name="Hopkins J.F."/>
            <person name="Kuo A."/>
            <person name="Rensing S.A."/>
            <person name="Schmutz J."/>
            <person name="Symeonidi A."/>
            <person name="Elias M."/>
            <person name="Eveleigh R.J."/>
            <person name="Herman E.K."/>
            <person name="Klute M.J."/>
            <person name="Nakayama T."/>
            <person name="Obornik M."/>
            <person name="Reyes-Prieto A."/>
            <person name="Armbrust E.V."/>
            <person name="Aves S.J."/>
            <person name="Beiko R.G."/>
            <person name="Coutinho P."/>
            <person name="Dacks J.B."/>
            <person name="Durnford D.G."/>
            <person name="Fast N.M."/>
            <person name="Green B.R."/>
            <person name="Grisdale C.J."/>
            <person name="Hempel F."/>
            <person name="Henrissat B."/>
            <person name="Hoppner M.P."/>
            <person name="Ishida K."/>
            <person name="Kim E."/>
            <person name="Koreny L."/>
            <person name="Kroth P.G."/>
            <person name="Liu Y."/>
            <person name="Malik S.B."/>
            <person name="Maier U.G."/>
            <person name="McRose D."/>
            <person name="Mock T."/>
            <person name="Neilson J.A."/>
            <person name="Onodera N.T."/>
            <person name="Poole A.M."/>
            <person name="Pritham E.J."/>
            <person name="Richards T.A."/>
            <person name="Rocap G."/>
            <person name="Roy S.W."/>
            <person name="Sarai C."/>
            <person name="Schaack S."/>
            <person name="Shirato S."/>
            <person name="Slamovits C.H."/>
            <person name="Spencer D.F."/>
            <person name="Suzuki S."/>
            <person name="Worden A.Z."/>
            <person name="Zauner S."/>
            <person name="Barry K."/>
            <person name="Bell C."/>
            <person name="Bharti A.K."/>
            <person name="Crow J.A."/>
            <person name="Grimwood J."/>
            <person name="Kramer R."/>
            <person name="Lindquist E."/>
            <person name="Lucas S."/>
            <person name="Salamov A."/>
            <person name="McFadden G.I."/>
            <person name="Lane C.E."/>
            <person name="Keeling P.J."/>
            <person name="Gray M.W."/>
            <person name="Grigoriev I.V."/>
            <person name="Archibald J.M."/>
        </authorList>
    </citation>
    <scope>NUCLEOTIDE SEQUENCE</scope>
    <source>
        <strain evidence="2 4">CCMP2712</strain>
    </source>
</reference>
<dbReference type="Proteomes" id="UP000011087">
    <property type="component" value="Unassembled WGS sequence"/>
</dbReference>
<dbReference type="KEGG" id="gtt:GUITHDRAFT_160524"/>
<feature type="compositionally biased region" description="Polar residues" evidence="1">
    <location>
        <begin position="840"/>
        <end position="852"/>
    </location>
</feature>
<evidence type="ECO:0000256" key="1">
    <source>
        <dbReference type="SAM" id="MobiDB-lite"/>
    </source>
</evidence>